<dbReference type="PANTHER" id="PTHR31672:SF13">
    <property type="entry name" value="F-BOX PROTEIN CPR30-LIKE"/>
    <property type="match status" value="1"/>
</dbReference>
<protein>
    <submittedName>
        <fullName evidence="2">F-box associated interaction domain-containing protein</fullName>
    </submittedName>
</protein>
<comment type="caution">
    <text evidence="2">The sequence shown here is derived from an EMBL/GenBank/DDBJ whole genome shotgun (WGS) entry which is preliminary data.</text>
</comment>
<keyword evidence="3" id="KW-1185">Reference proteome</keyword>
<evidence type="ECO:0000259" key="1">
    <source>
        <dbReference type="PROSITE" id="PS50181"/>
    </source>
</evidence>
<evidence type="ECO:0000313" key="3">
    <source>
        <dbReference type="Proteomes" id="UP000245207"/>
    </source>
</evidence>
<dbReference type="STRING" id="35608.A0A2U1QHP3"/>
<proteinExistence type="predicted"/>
<dbReference type="CDD" id="cd22157">
    <property type="entry name" value="F-box_AtFBW1-like"/>
    <property type="match status" value="1"/>
</dbReference>
<feature type="domain" description="F-box" evidence="1">
    <location>
        <begin position="1"/>
        <end position="47"/>
    </location>
</feature>
<dbReference type="InterPro" id="IPR001810">
    <property type="entry name" value="F-box_dom"/>
</dbReference>
<dbReference type="OrthoDB" id="1071894at2759"/>
<organism evidence="2 3">
    <name type="scientific">Artemisia annua</name>
    <name type="common">Sweet wormwood</name>
    <dbReference type="NCBI Taxonomy" id="35608"/>
    <lineage>
        <taxon>Eukaryota</taxon>
        <taxon>Viridiplantae</taxon>
        <taxon>Streptophyta</taxon>
        <taxon>Embryophyta</taxon>
        <taxon>Tracheophyta</taxon>
        <taxon>Spermatophyta</taxon>
        <taxon>Magnoliopsida</taxon>
        <taxon>eudicotyledons</taxon>
        <taxon>Gunneridae</taxon>
        <taxon>Pentapetalae</taxon>
        <taxon>asterids</taxon>
        <taxon>campanulids</taxon>
        <taxon>Asterales</taxon>
        <taxon>Asteraceae</taxon>
        <taxon>Asteroideae</taxon>
        <taxon>Anthemideae</taxon>
        <taxon>Artemisiinae</taxon>
        <taxon>Artemisia</taxon>
    </lineage>
</organism>
<dbReference type="Proteomes" id="UP000245207">
    <property type="component" value="Unassembled WGS sequence"/>
</dbReference>
<dbReference type="PROSITE" id="PS50181">
    <property type="entry name" value="FBOX"/>
    <property type="match status" value="1"/>
</dbReference>
<dbReference type="EMBL" id="PKPP01000117">
    <property type="protein sequence ID" value="PWA97540.1"/>
    <property type="molecule type" value="Genomic_DNA"/>
</dbReference>
<dbReference type="InterPro" id="IPR036047">
    <property type="entry name" value="F-box-like_dom_sf"/>
</dbReference>
<dbReference type="Gene3D" id="1.20.1280.50">
    <property type="match status" value="1"/>
</dbReference>
<dbReference type="SUPFAM" id="SSF81383">
    <property type="entry name" value="F-box domain"/>
    <property type="match status" value="1"/>
</dbReference>
<dbReference type="PANTHER" id="PTHR31672">
    <property type="entry name" value="BNACNNG10540D PROTEIN"/>
    <property type="match status" value="1"/>
</dbReference>
<dbReference type="InterPro" id="IPR050796">
    <property type="entry name" value="SCF_F-box_component"/>
</dbReference>
<dbReference type="SMART" id="SM00256">
    <property type="entry name" value="FBOX"/>
    <property type="match status" value="1"/>
</dbReference>
<gene>
    <name evidence="2" type="ORF">CTI12_AA014020</name>
</gene>
<dbReference type="AlphaFoldDB" id="A0A2U1QHP3"/>
<sequence length="139" mass="16128">MVSMTIIPQDIIRDILCRLPTETLARFRCVSKEWLSLLSEPRFMQTHQKTLNRNHLIFWSNDGSLYSVPCKKGSTVTKLHLGCYRINYCIFGSVNGLVLAWAYRNLHKDYTLLVLNPTTKDYVELPISSKLLILHIYNP</sequence>
<name>A0A2U1QHP3_ARTAN</name>
<dbReference type="Pfam" id="PF00646">
    <property type="entry name" value="F-box"/>
    <property type="match status" value="1"/>
</dbReference>
<reference evidence="2 3" key="1">
    <citation type="journal article" date="2018" name="Mol. Plant">
        <title>The genome of Artemisia annua provides insight into the evolution of Asteraceae family and artemisinin biosynthesis.</title>
        <authorList>
            <person name="Shen Q."/>
            <person name="Zhang L."/>
            <person name="Liao Z."/>
            <person name="Wang S."/>
            <person name="Yan T."/>
            <person name="Shi P."/>
            <person name="Liu M."/>
            <person name="Fu X."/>
            <person name="Pan Q."/>
            <person name="Wang Y."/>
            <person name="Lv Z."/>
            <person name="Lu X."/>
            <person name="Zhang F."/>
            <person name="Jiang W."/>
            <person name="Ma Y."/>
            <person name="Chen M."/>
            <person name="Hao X."/>
            <person name="Li L."/>
            <person name="Tang Y."/>
            <person name="Lv G."/>
            <person name="Zhou Y."/>
            <person name="Sun X."/>
            <person name="Brodelius P.E."/>
            <person name="Rose J.K.C."/>
            <person name="Tang K."/>
        </authorList>
    </citation>
    <scope>NUCLEOTIDE SEQUENCE [LARGE SCALE GENOMIC DNA]</scope>
    <source>
        <strain evidence="3">cv. Huhao1</strain>
        <tissue evidence="2">Leaf</tissue>
    </source>
</reference>
<accession>A0A2U1QHP3</accession>
<evidence type="ECO:0000313" key="2">
    <source>
        <dbReference type="EMBL" id="PWA97540.1"/>
    </source>
</evidence>